<accession>A0A448XD99</accession>
<dbReference type="InterPro" id="IPR000718">
    <property type="entry name" value="Peptidase_M13"/>
</dbReference>
<comment type="similarity">
    <text evidence="1">Belongs to the peptidase M13 family.</text>
</comment>
<sequence length="87" mass="9636">MSSSEGIMTISSWCANELPQEVINNIFYDPHSPEQYSATGRKVVNTVFMPKSVDRVIGVLSNLAEFANAFKCPVGSRMNPAHKCSLW</sequence>
<dbReference type="InterPro" id="IPR024079">
    <property type="entry name" value="MetalloPept_cat_dom_sf"/>
</dbReference>
<dbReference type="GO" id="GO:0016485">
    <property type="term" value="P:protein processing"/>
    <property type="evidence" value="ECO:0007669"/>
    <property type="project" value="TreeGrafter"/>
</dbReference>
<evidence type="ECO:0000259" key="2">
    <source>
        <dbReference type="Pfam" id="PF01431"/>
    </source>
</evidence>
<dbReference type="PANTHER" id="PTHR11733">
    <property type="entry name" value="ZINC METALLOPROTEASE FAMILY M13 NEPRILYSIN-RELATED"/>
    <property type="match status" value="1"/>
</dbReference>
<dbReference type="OrthoDB" id="6475849at2759"/>
<dbReference type="AlphaFoldDB" id="A0A448XD99"/>
<name>A0A448XD99_9PLAT</name>
<feature type="domain" description="Peptidase M13 C-terminal" evidence="2">
    <location>
        <begin position="52"/>
        <end position="86"/>
    </location>
</feature>
<comment type="caution">
    <text evidence="3">The sequence shown here is derived from an EMBL/GenBank/DDBJ whole genome shotgun (WGS) entry which is preliminary data.</text>
</comment>
<dbReference type="EMBL" id="CAAALY010246854">
    <property type="protein sequence ID" value="VEL34028.1"/>
    <property type="molecule type" value="Genomic_DNA"/>
</dbReference>
<evidence type="ECO:0000313" key="4">
    <source>
        <dbReference type="Proteomes" id="UP000784294"/>
    </source>
</evidence>
<organism evidence="3 4">
    <name type="scientific">Protopolystoma xenopodis</name>
    <dbReference type="NCBI Taxonomy" id="117903"/>
    <lineage>
        <taxon>Eukaryota</taxon>
        <taxon>Metazoa</taxon>
        <taxon>Spiralia</taxon>
        <taxon>Lophotrochozoa</taxon>
        <taxon>Platyhelminthes</taxon>
        <taxon>Monogenea</taxon>
        <taxon>Polyopisthocotylea</taxon>
        <taxon>Polystomatidea</taxon>
        <taxon>Polystomatidae</taxon>
        <taxon>Protopolystoma</taxon>
    </lineage>
</organism>
<keyword evidence="4" id="KW-1185">Reference proteome</keyword>
<protein>
    <recommendedName>
        <fullName evidence="2">Peptidase M13 C-terminal domain-containing protein</fullName>
    </recommendedName>
</protein>
<gene>
    <name evidence="3" type="ORF">PXEA_LOCUS27468</name>
</gene>
<reference evidence="3" key="1">
    <citation type="submission" date="2018-11" db="EMBL/GenBank/DDBJ databases">
        <authorList>
            <consortium name="Pathogen Informatics"/>
        </authorList>
    </citation>
    <scope>NUCLEOTIDE SEQUENCE</scope>
</reference>
<dbReference type="Proteomes" id="UP000784294">
    <property type="component" value="Unassembled WGS sequence"/>
</dbReference>
<dbReference type="PROSITE" id="PS51885">
    <property type="entry name" value="NEPRILYSIN"/>
    <property type="match status" value="1"/>
</dbReference>
<proteinExistence type="inferred from homology"/>
<dbReference type="PANTHER" id="PTHR11733:SF167">
    <property type="entry name" value="FI17812P1-RELATED"/>
    <property type="match status" value="1"/>
</dbReference>
<dbReference type="GO" id="GO:0005886">
    <property type="term" value="C:plasma membrane"/>
    <property type="evidence" value="ECO:0007669"/>
    <property type="project" value="TreeGrafter"/>
</dbReference>
<evidence type="ECO:0000256" key="1">
    <source>
        <dbReference type="ARBA" id="ARBA00007357"/>
    </source>
</evidence>
<dbReference type="SUPFAM" id="SSF55486">
    <property type="entry name" value="Metalloproteases ('zincins'), catalytic domain"/>
    <property type="match status" value="1"/>
</dbReference>
<evidence type="ECO:0000313" key="3">
    <source>
        <dbReference type="EMBL" id="VEL34028.1"/>
    </source>
</evidence>
<dbReference type="Pfam" id="PF01431">
    <property type="entry name" value="Peptidase_M13"/>
    <property type="match status" value="1"/>
</dbReference>
<dbReference type="Gene3D" id="3.40.390.10">
    <property type="entry name" value="Collagenase (Catalytic Domain)"/>
    <property type="match status" value="1"/>
</dbReference>
<dbReference type="GO" id="GO:0004222">
    <property type="term" value="F:metalloendopeptidase activity"/>
    <property type="evidence" value="ECO:0007669"/>
    <property type="project" value="InterPro"/>
</dbReference>
<dbReference type="InterPro" id="IPR018497">
    <property type="entry name" value="Peptidase_M13_C"/>
</dbReference>